<dbReference type="PANTHER" id="PTHR30143:SF0">
    <property type="entry name" value="2-KETO-4-PENTENOATE HYDRATASE"/>
    <property type="match status" value="1"/>
</dbReference>
<dbReference type="SUPFAM" id="SSF56529">
    <property type="entry name" value="FAH"/>
    <property type="match status" value="1"/>
</dbReference>
<dbReference type="Gene3D" id="3.90.850.10">
    <property type="entry name" value="Fumarylacetoacetase-like, C-terminal domain"/>
    <property type="match status" value="1"/>
</dbReference>
<organism evidence="1 2">
    <name type="scientific">Duganella zoogloeoides</name>
    <dbReference type="NCBI Taxonomy" id="75659"/>
    <lineage>
        <taxon>Bacteria</taxon>
        <taxon>Pseudomonadati</taxon>
        <taxon>Pseudomonadota</taxon>
        <taxon>Betaproteobacteria</taxon>
        <taxon>Burkholderiales</taxon>
        <taxon>Oxalobacteraceae</taxon>
        <taxon>Telluria group</taxon>
        <taxon>Duganella</taxon>
    </lineage>
</organism>
<keyword evidence="2" id="KW-1185">Reference proteome</keyword>
<reference evidence="1 2" key="1">
    <citation type="submission" date="2023-11" db="EMBL/GenBank/DDBJ databases">
        <title>MicrobeMod: A computational toolkit for identifying prokaryotic methylation and restriction-modification with nanopore sequencing.</title>
        <authorList>
            <person name="Crits-Christoph A."/>
            <person name="Kang S.C."/>
            <person name="Lee H."/>
            <person name="Ostrov N."/>
        </authorList>
    </citation>
    <scope>NUCLEOTIDE SEQUENCE [LARGE SCALE GENOMIC DNA]</scope>
    <source>
        <strain evidence="1 2">ATCC 25935</strain>
    </source>
</reference>
<protein>
    <submittedName>
        <fullName evidence="1">Hydratase</fullName>
    </submittedName>
</protein>
<dbReference type="GeneID" id="43166482"/>
<evidence type="ECO:0000313" key="2">
    <source>
        <dbReference type="Proteomes" id="UP001326110"/>
    </source>
</evidence>
<proteinExistence type="predicted"/>
<dbReference type="Proteomes" id="UP001326110">
    <property type="component" value="Chromosome"/>
</dbReference>
<dbReference type="PANTHER" id="PTHR30143">
    <property type="entry name" value="ACID HYDRATASE"/>
    <property type="match status" value="1"/>
</dbReference>
<evidence type="ECO:0000313" key="1">
    <source>
        <dbReference type="EMBL" id="WQH02422.1"/>
    </source>
</evidence>
<gene>
    <name evidence="1" type="ORF">SR858_15200</name>
</gene>
<sequence length="258" mass="27057">MTDNTFDPAAATARLQKAGRTAQLLVALPPDERPATVDDGYLVQTTVLAAGGEPVIGWKIAGASPRCLRGELPAVPLIGAVVPSRLVHAGATLAIHAGAPLTLEAEVAVSFARGVVPADEPFDHAMVDRVFAAIEVVRSRFVDRKAVGQPSFAADNVGFHALVCGDAVDLSRTEPFLAPVEMRFNDEVIATSLQGDDRTEPFAAVAFLWSEFARRGITIPRGAVITTGTLTAPVDVTGPGLVEARVGGVRVALHLTQR</sequence>
<dbReference type="EMBL" id="CP140152">
    <property type="protein sequence ID" value="WQH02422.1"/>
    <property type="molecule type" value="Genomic_DNA"/>
</dbReference>
<dbReference type="InterPro" id="IPR050772">
    <property type="entry name" value="Hydratase-Decarb/MhpD_sf"/>
</dbReference>
<dbReference type="RefSeq" id="WP_019919851.1">
    <property type="nucleotide sequence ID" value="NZ_CP140152.1"/>
</dbReference>
<name>A0ABZ0XT64_9BURK</name>
<dbReference type="InterPro" id="IPR036663">
    <property type="entry name" value="Fumarylacetoacetase_C_sf"/>
</dbReference>
<accession>A0ABZ0XT64</accession>